<dbReference type="EMBL" id="LSRX01000528">
    <property type="protein sequence ID" value="OLP94798.1"/>
    <property type="molecule type" value="Genomic_DNA"/>
</dbReference>
<gene>
    <name evidence="1" type="ORF">AK812_SmicGene23140</name>
</gene>
<organism evidence="1 2">
    <name type="scientific">Symbiodinium microadriaticum</name>
    <name type="common">Dinoflagellate</name>
    <name type="synonym">Zooxanthella microadriatica</name>
    <dbReference type="NCBI Taxonomy" id="2951"/>
    <lineage>
        <taxon>Eukaryota</taxon>
        <taxon>Sar</taxon>
        <taxon>Alveolata</taxon>
        <taxon>Dinophyceae</taxon>
        <taxon>Suessiales</taxon>
        <taxon>Symbiodiniaceae</taxon>
        <taxon>Symbiodinium</taxon>
    </lineage>
</organism>
<dbReference type="AlphaFoldDB" id="A0A1Q9DHY8"/>
<keyword evidence="2" id="KW-1185">Reference proteome</keyword>
<protein>
    <submittedName>
        <fullName evidence="1">Uncharacterized protein</fullName>
    </submittedName>
</protein>
<accession>A0A1Q9DHY8</accession>
<dbReference type="Proteomes" id="UP000186817">
    <property type="component" value="Unassembled WGS sequence"/>
</dbReference>
<dbReference type="OrthoDB" id="406444at2759"/>
<reference evidence="1 2" key="1">
    <citation type="submission" date="2016-02" db="EMBL/GenBank/DDBJ databases">
        <title>Genome analysis of coral dinoflagellate symbionts highlights evolutionary adaptations to a symbiotic lifestyle.</title>
        <authorList>
            <person name="Aranda M."/>
            <person name="Li Y."/>
            <person name="Liew Y.J."/>
            <person name="Baumgarten S."/>
            <person name="Simakov O."/>
            <person name="Wilson M."/>
            <person name="Piel J."/>
            <person name="Ashoor H."/>
            <person name="Bougouffa S."/>
            <person name="Bajic V.B."/>
            <person name="Ryu T."/>
            <person name="Ravasi T."/>
            <person name="Bayer T."/>
            <person name="Micklem G."/>
            <person name="Kim H."/>
            <person name="Bhak J."/>
            <person name="Lajeunesse T.C."/>
            <person name="Voolstra C.R."/>
        </authorList>
    </citation>
    <scope>NUCLEOTIDE SEQUENCE [LARGE SCALE GENOMIC DNA]</scope>
    <source>
        <strain evidence="1 2">CCMP2467</strain>
    </source>
</reference>
<evidence type="ECO:0000313" key="2">
    <source>
        <dbReference type="Proteomes" id="UP000186817"/>
    </source>
</evidence>
<name>A0A1Q9DHY8_SYMMI</name>
<proteinExistence type="predicted"/>
<comment type="caution">
    <text evidence="1">The sequence shown here is derived from an EMBL/GenBank/DDBJ whole genome shotgun (WGS) entry which is preliminary data.</text>
</comment>
<evidence type="ECO:0000313" key="1">
    <source>
        <dbReference type="EMBL" id="OLP94798.1"/>
    </source>
</evidence>
<sequence>MGRRQLYYNSTYGLHCSSFLGPSATGDAVAGQMRVAAFLQPVDERYFEANGNAVAIYDYGLRLTRVA</sequence>